<dbReference type="Proteomes" id="UP000546642">
    <property type="component" value="Unassembled WGS sequence"/>
</dbReference>
<evidence type="ECO:0000313" key="1">
    <source>
        <dbReference type="EMBL" id="MBB6171350.1"/>
    </source>
</evidence>
<sequence>MTAVLDPMLRVRRHVDFLRVSSAICRNVG</sequence>
<keyword evidence="2" id="KW-1185">Reference proteome</keyword>
<reference evidence="1 2" key="1">
    <citation type="submission" date="2020-08" db="EMBL/GenBank/DDBJ databases">
        <title>Sequencing the genomes of 1000 actinobacteria strains.</title>
        <authorList>
            <person name="Klenk H.-P."/>
        </authorList>
    </citation>
    <scope>NUCLEOTIDE SEQUENCE [LARGE SCALE GENOMIC DNA]</scope>
    <source>
        <strain evidence="1 2">DSM 46659</strain>
    </source>
</reference>
<organism evidence="1 2">
    <name type="scientific">Nocardiopsis mwathae</name>
    <dbReference type="NCBI Taxonomy" id="1472723"/>
    <lineage>
        <taxon>Bacteria</taxon>
        <taxon>Bacillati</taxon>
        <taxon>Actinomycetota</taxon>
        <taxon>Actinomycetes</taxon>
        <taxon>Streptosporangiales</taxon>
        <taxon>Nocardiopsidaceae</taxon>
        <taxon>Nocardiopsis</taxon>
    </lineage>
</organism>
<accession>A0A7X0D4Q4</accession>
<dbReference type="EMBL" id="JACHDS010000001">
    <property type="protein sequence ID" value="MBB6171350.1"/>
    <property type="molecule type" value="Genomic_DNA"/>
</dbReference>
<dbReference type="InterPro" id="IPR049979">
    <property type="entry name" value="Cys_resp_CS_actino"/>
</dbReference>
<proteinExistence type="predicted"/>
<dbReference type="AlphaFoldDB" id="A0A7X0D4Q4"/>
<protein>
    <submittedName>
        <fullName evidence="1">Uncharacterized protein</fullName>
    </submittedName>
</protein>
<comment type="caution">
    <text evidence="1">The sequence shown here is derived from an EMBL/GenBank/DDBJ whole genome shotgun (WGS) entry which is preliminary data.</text>
</comment>
<dbReference type="RefSeq" id="WP_332459723.1">
    <property type="nucleotide sequence ID" value="NZ_JACHDS010000001.1"/>
</dbReference>
<evidence type="ECO:0000313" key="2">
    <source>
        <dbReference type="Proteomes" id="UP000546642"/>
    </source>
</evidence>
<dbReference type="NCBIfam" id="NF042934">
    <property type="entry name" value="cis_reg_atten"/>
    <property type="match status" value="1"/>
</dbReference>
<gene>
    <name evidence="1" type="ORF">HNR23_001410</name>
</gene>
<name>A0A7X0D4Q4_9ACTN</name>